<feature type="domain" description="THUMP-like" evidence="1">
    <location>
        <begin position="314"/>
        <end position="377"/>
    </location>
</feature>
<dbReference type="AlphaFoldDB" id="A0A0Q0U896"/>
<name>A0A0Q0U896_9CORY</name>
<protein>
    <recommendedName>
        <fullName evidence="1">THUMP-like domain-containing protein</fullName>
    </recommendedName>
</protein>
<comment type="caution">
    <text evidence="2">The sequence shown here is derived from an EMBL/GenBank/DDBJ whole genome shotgun (WGS) entry which is preliminary data.</text>
</comment>
<dbReference type="RefSeq" id="WP_055122946.1">
    <property type="nucleotide sequence ID" value="NZ_LKST01000003.1"/>
</dbReference>
<dbReference type="STRING" id="1544416.Cocul_01877"/>
<dbReference type="Proteomes" id="UP000050517">
    <property type="component" value="Unassembled WGS sequence"/>
</dbReference>
<dbReference type="InterPro" id="IPR029063">
    <property type="entry name" value="SAM-dependent_MTases_sf"/>
</dbReference>
<dbReference type="Gene3D" id="3.40.50.150">
    <property type="entry name" value="Vaccinia Virus protein VP39"/>
    <property type="match status" value="1"/>
</dbReference>
<evidence type="ECO:0000313" key="3">
    <source>
        <dbReference type="Proteomes" id="UP000050517"/>
    </source>
</evidence>
<accession>A0A0Q0U896</accession>
<evidence type="ECO:0000259" key="1">
    <source>
        <dbReference type="Pfam" id="PF18096"/>
    </source>
</evidence>
<gene>
    <name evidence="2" type="ORF">Cocul_01877</name>
</gene>
<sequence length="383" mass="40683">MPFTPAEVHFLDRHREEVAALAATVGLTKATALSDAACARAALGEHGRAALELIQARRAGAGKFPDTWLADHDAAQQATPAPVARQRARRLARHAAMVHDVTCSIGTEGHAYQEEGLAYLGSDVDAARTRMAARNLAGVPGALILRADALVPTSAAEVIVADPARRAGGRRISDPARLLPPLPALLEAHAGRHLAVKCAPGIDYSGWAGLASVSSVAGAVKETCLYSPGLAEGVRREAVMVTPQGVDRLTDAMPEDVGADLPGRYIVDPDGAVVRAGLVRQYAAREGLWMLDERIAYLTGDRLPEGRSGFAYLETVPLKRAQEALKRHDAGTVEILARGVEVDPDALRKKWKLKGRNPMTVVCTRIGRQGVALICGPRISTDK</sequence>
<dbReference type="OrthoDB" id="9810570at2"/>
<reference evidence="2 3" key="1">
    <citation type="submission" date="2015-10" db="EMBL/GenBank/DDBJ databases">
        <title>Corynebacteirum lowii and Corynebacterium oculi species nova, derived from human clinical disease and and emended description of Corynebacterium mastiditis.</title>
        <authorList>
            <person name="Bernard K."/>
            <person name="Pacheco A.L."/>
            <person name="Mcdougall C."/>
            <person name="Burtx T."/>
            <person name="Weibe D."/>
            <person name="Tyler S."/>
            <person name="Olson A.B."/>
            <person name="Cnockaert M."/>
            <person name="Eguchi H."/>
            <person name="Kuwahara T."/>
            <person name="Nakayama-Imaohji H."/>
            <person name="Boudewijins M."/>
            <person name="Van Hoecke F."/>
            <person name="Bernier A.-M."/>
            <person name="Vandamme P."/>
        </authorList>
    </citation>
    <scope>NUCLEOTIDE SEQUENCE [LARGE SCALE GENOMIC DNA]</scope>
    <source>
        <strain evidence="2 3">NML 130210</strain>
    </source>
</reference>
<dbReference type="SUPFAM" id="SSF53335">
    <property type="entry name" value="S-adenosyl-L-methionine-dependent methyltransferases"/>
    <property type="match status" value="1"/>
</dbReference>
<organism evidence="2 3">
    <name type="scientific">Corynebacterium oculi</name>
    <dbReference type="NCBI Taxonomy" id="1544416"/>
    <lineage>
        <taxon>Bacteria</taxon>
        <taxon>Bacillati</taxon>
        <taxon>Actinomycetota</taxon>
        <taxon>Actinomycetes</taxon>
        <taxon>Mycobacteriales</taxon>
        <taxon>Corynebacteriaceae</taxon>
        <taxon>Corynebacterium</taxon>
    </lineage>
</organism>
<dbReference type="InterPro" id="IPR041497">
    <property type="entry name" value="Thump-like"/>
</dbReference>
<proteinExistence type="predicted"/>
<evidence type="ECO:0000313" key="2">
    <source>
        <dbReference type="EMBL" id="KQB83804.1"/>
    </source>
</evidence>
<dbReference type="PATRIC" id="fig|1544416.3.peg.1878"/>
<dbReference type="EMBL" id="LKST01000003">
    <property type="protein sequence ID" value="KQB83804.1"/>
    <property type="molecule type" value="Genomic_DNA"/>
</dbReference>
<keyword evidence="3" id="KW-1185">Reference proteome</keyword>
<dbReference type="Pfam" id="PF18096">
    <property type="entry name" value="Thump_like"/>
    <property type="match status" value="1"/>
</dbReference>